<name>A0A147BTM4_IXORI</name>
<protein>
    <submittedName>
        <fullName evidence="1">Uncharacterized protein</fullName>
    </submittedName>
</protein>
<proteinExistence type="predicted"/>
<dbReference type="EMBL" id="GEGO01001572">
    <property type="protein sequence ID" value="JAR93832.1"/>
    <property type="molecule type" value="Transcribed_RNA"/>
</dbReference>
<dbReference type="AlphaFoldDB" id="A0A147BTM4"/>
<accession>A0A147BTM4</accession>
<sequence length="73" mass="8185">MRPSCPLTAGFPFPVFNPGVRKKERGGRERKGSAGDADVTVVLHAGSCETSRERVVTRFRRHFRRELGTIDQT</sequence>
<organism evidence="1">
    <name type="scientific">Ixodes ricinus</name>
    <name type="common">Common tick</name>
    <name type="synonym">Acarus ricinus</name>
    <dbReference type="NCBI Taxonomy" id="34613"/>
    <lineage>
        <taxon>Eukaryota</taxon>
        <taxon>Metazoa</taxon>
        <taxon>Ecdysozoa</taxon>
        <taxon>Arthropoda</taxon>
        <taxon>Chelicerata</taxon>
        <taxon>Arachnida</taxon>
        <taxon>Acari</taxon>
        <taxon>Parasitiformes</taxon>
        <taxon>Ixodida</taxon>
        <taxon>Ixodoidea</taxon>
        <taxon>Ixodidae</taxon>
        <taxon>Ixodinae</taxon>
        <taxon>Ixodes</taxon>
    </lineage>
</organism>
<reference evidence="1" key="1">
    <citation type="journal article" date="2018" name="PLoS Negl. Trop. Dis.">
        <title>Sialome diversity of ticks revealed by RNAseq of single tick salivary glands.</title>
        <authorList>
            <person name="Perner J."/>
            <person name="Kropackova S."/>
            <person name="Kopacek P."/>
            <person name="Ribeiro J.M."/>
        </authorList>
    </citation>
    <scope>NUCLEOTIDE SEQUENCE</scope>
    <source>
        <strain evidence="1">Siblings of single egg batch collected in Ceske Budejovice</strain>
        <tissue evidence="1">Salivary glands</tissue>
    </source>
</reference>
<evidence type="ECO:0000313" key="1">
    <source>
        <dbReference type="EMBL" id="JAR93832.1"/>
    </source>
</evidence>